<dbReference type="RefSeq" id="WP_005983005.1">
    <property type="nucleotide sequence ID" value="NZ_AOSV01000003.1"/>
</dbReference>
<evidence type="ECO:0000313" key="2">
    <source>
        <dbReference type="Proteomes" id="UP000011922"/>
    </source>
</evidence>
<dbReference type="Proteomes" id="UP000011922">
    <property type="component" value="Unassembled WGS sequence"/>
</dbReference>
<dbReference type="EMBL" id="AOSV01000003">
    <property type="protein sequence ID" value="EMG38509.1"/>
    <property type="molecule type" value="Genomic_DNA"/>
</dbReference>
<sequence>MYKLLMVIIGISHIFAFGCTYNDAINTPSGYPEAVFYTSSLGEVQGRIAGNCGRMDMQLFEIGTNHVICGRGTKAVEALLSGMMEGLPGNSNPGGSESIKAQFFVYQSGQNVKATAYEWKEYQTNDGKTVQHRRDGILSRQDLQNFLISIGGLNP</sequence>
<protein>
    <recommendedName>
        <fullName evidence="3">Lipoprotein</fullName>
    </recommendedName>
</protein>
<reference evidence="1 2" key="1">
    <citation type="journal article" date="2013" name="Genome Announc.">
        <title>Draft Genome Sequence for Desulfovibrio africanus Strain PCS.</title>
        <authorList>
            <person name="Brown S.D."/>
            <person name="Utturkar S.M."/>
            <person name="Arkin A.P."/>
            <person name="Deutschbauer A.M."/>
            <person name="Elias D.A."/>
            <person name="Hazen T.C."/>
            <person name="Chakraborty R."/>
        </authorList>
    </citation>
    <scope>NUCLEOTIDE SEQUENCE [LARGE SCALE GENOMIC DNA]</scope>
    <source>
        <strain evidence="1 2">PCS</strain>
    </source>
</reference>
<dbReference type="PROSITE" id="PS51257">
    <property type="entry name" value="PROKAR_LIPOPROTEIN"/>
    <property type="match status" value="1"/>
</dbReference>
<comment type="caution">
    <text evidence="1">The sequence shown here is derived from an EMBL/GenBank/DDBJ whole genome shotgun (WGS) entry which is preliminary data.</text>
</comment>
<proteinExistence type="predicted"/>
<gene>
    <name evidence="1" type="ORF">PCS_00137</name>
</gene>
<accession>M5PWU9</accession>
<name>M5PWU9_DESAF</name>
<evidence type="ECO:0008006" key="3">
    <source>
        <dbReference type="Google" id="ProtNLM"/>
    </source>
</evidence>
<organism evidence="1 2">
    <name type="scientific">Desulfocurvibacter africanus PCS</name>
    <dbReference type="NCBI Taxonomy" id="1262666"/>
    <lineage>
        <taxon>Bacteria</taxon>
        <taxon>Pseudomonadati</taxon>
        <taxon>Thermodesulfobacteriota</taxon>
        <taxon>Desulfovibrionia</taxon>
        <taxon>Desulfovibrionales</taxon>
        <taxon>Desulfovibrionaceae</taxon>
        <taxon>Desulfocurvibacter</taxon>
    </lineage>
</organism>
<dbReference type="AlphaFoldDB" id="M5PWU9"/>
<evidence type="ECO:0000313" key="1">
    <source>
        <dbReference type="EMBL" id="EMG38509.1"/>
    </source>
</evidence>